<dbReference type="Pfam" id="PF19826">
    <property type="entry name" value="DUF6307"/>
    <property type="match status" value="1"/>
</dbReference>
<dbReference type="Proteomes" id="UP000215199">
    <property type="component" value="Unassembled WGS sequence"/>
</dbReference>
<accession>A0A229TCQ3</accession>
<dbReference type="AlphaFoldDB" id="A0A229TCQ3"/>
<proteinExistence type="predicted"/>
<sequence length="52" mass="5935">MTTDVAFVSRYDLRVKLVRDVLKQNTKLSDSAGQALAVQLLHTMDSILERMR</sequence>
<comment type="caution">
    <text evidence="1">The sequence shown here is derived from an EMBL/GenBank/DDBJ whole genome shotgun (WGS) entry which is preliminary data.</text>
</comment>
<evidence type="ECO:0000313" key="2">
    <source>
        <dbReference type="Proteomes" id="UP000215199"/>
    </source>
</evidence>
<gene>
    <name evidence="1" type="ORF">CF165_10985</name>
</gene>
<dbReference type="EMBL" id="NMUL01000009">
    <property type="protein sequence ID" value="OXM68903.1"/>
    <property type="molecule type" value="Genomic_DNA"/>
</dbReference>
<evidence type="ECO:0000313" key="1">
    <source>
        <dbReference type="EMBL" id="OXM68903.1"/>
    </source>
</evidence>
<reference evidence="2" key="1">
    <citation type="submission" date="2017-07" db="EMBL/GenBank/DDBJ databases">
        <title>Comparative genome mining reveals phylogenetic distribution patterns of secondary metabolites in Amycolatopsis.</title>
        <authorList>
            <person name="Adamek M."/>
            <person name="Alanjary M."/>
            <person name="Sales-Ortells H."/>
            <person name="Goodfellow M."/>
            <person name="Bull A.T."/>
            <person name="Kalinowski J."/>
            <person name="Ziemert N."/>
        </authorList>
    </citation>
    <scope>NUCLEOTIDE SEQUENCE [LARGE SCALE GENOMIC DNA]</scope>
    <source>
        <strain evidence="2">H5</strain>
    </source>
</reference>
<dbReference type="RefSeq" id="WP_093947656.1">
    <property type="nucleotide sequence ID" value="NZ_NMUL01000009.1"/>
</dbReference>
<protein>
    <submittedName>
        <fullName evidence="1">Uncharacterized protein</fullName>
    </submittedName>
</protein>
<organism evidence="1 2">
    <name type="scientific">Amycolatopsis vastitatis</name>
    <dbReference type="NCBI Taxonomy" id="1905142"/>
    <lineage>
        <taxon>Bacteria</taxon>
        <taxon>Bacillati</taxon>
        <taxon>Actinomycetota</taxon>
        <taxon>Actinomycetes</taxon>
        <taxon>Pseudonocardiales</taxon>
        <taxon>Pseudonocardiaceae</taxon>
        <taxon>Amycolatopsis</taxon>
    </lineage>
</organism>
<keyword evidence="2" id="KW-1185">Reference proteome</keyword>
<dbReference type="OrthoDB" id="3634866at2"/>
<name>A0A229TCQ3_9PSEU</name>
<dbReference type="InterPro" id="IPR046274">
    <property type="entry name" value="DUF6307"/>
</dbReference>